<keyword evidence="8 14" id="KW-0862">Zinc</keyword>
<reference evidence="19" key="1">
    <citation type="submission" date="2017-02" db="UniProtKB">
        <authorList>
            <consortium name="WormBaseParasite"/>
        </authorList>
    </citation>
    <scope>IDENTIFICATION</scope>
</reference>
<dbReference type="SMART" id="SM00209">
    <property type="entry name" value="TSP1"/>
    <property type="match status" value="1"/>
</dbReference>
<dbReference type="InterPro" id="IPR024079">
    <property type="entry name" value="MetalloPept_cat_dom_sf"/>
</dbReference>
<dbReference type="InterPro" id="IPR000742">
    <property type="entry name" value="EGF"/>
</dbReference>
<evidence type="ECO:0000256" key="6">
    <source>
        <dbReference type="ARBA" id="ARBA00022729"/>
    </source>
</evidence>
<evidence type="ECO:0000313" key="18">
    <source>
        <dbReference type="Proteomes" id="UP000038040"/>
    </source>
</evidence>
<dbReference type="InterPro" id="IPR034035">
    <property type="entry name" value="Astacin-like_dom"/>
</dbReference>
<feature type="domain" description="Peptidase M12A" evidence="17">
    <location>
        <begin position="48"/>
        <end position="273"/>
    </location>
</feature>
<dbReference type="Pfam" id="PF01400">
    <property type="entry name" value="Astacin"/>
    <property type="match status" value="1"/>
</dbReference>
<dbReference type="CDD" id="cd00041">
    <property type="entry name" value="CUB"/>
    <property type="match status" value="1"/>
</dbReference>
<accession>A0A0N4UIF2</accession>
<feature type="binding site" evidence="14">
    <location>
        <position position="179"/>
    </location>
    <ligand>
        <name>Zn(2+)</name>
        <dbReference type="ChEBI" id="CHEBI:29105"/>
        <note>catalytic</note>
    </ligand>
</feature>
<dbReference type="Pfam" id="PF00090">
    <property type="entry name" value="TSP_1"/>
    <property type="match status" value="1"/>
</dbReference>
<dbReference type="WBParaSite" id="DME_0000738301-mRNA-1">
    <property type="protein sequence ID" value="DME_0000738301-mRNA-1"/>
    <property type="gene ID" value="DME_0000738301"/>
</dbReference>
<keyword evidence="4 14" id="KW-0645">Protease</keyword>
<dbReference type="SUPFAM" id="SSF49854">
    <property type="entry name" value="Spermadhesin, CUB domain"/>
    <property type="match status" value="1"/>
</dbReference>
<dbReference type="GO" id="GO:0008270">
    <property type="term" value="F:zinc ion binding"/>
    <property type="evidence" value="ECO:0007669"/>
    <property type="project" value="UniProtKB-UniRule"/>
</dbReference>
<dbReference type="GO" id="GO:0004222">
    <property type="term" value="F:metalloendopeptidase activity"/>
    <property type="evidence" value="ECO:0007669"/>
    <property type="project" value="UniProtKB-UniRule"/>
</dbReference>
<comment type="subcellular location">
    <subcellularLocation>
        <location evidence="1 12">Secreted</location>
    </subcellularLocation>
</comment>
<dbReference type="Gene3D" id="2.60.120.290">
    <property type="entry name" value="Spermadhesin, CUB domain"/>
    <property type="match status" value="1"/>
</dbReference>
<keyword evidence="5 14" id="KW-0479">Metal-binding</keyword>
<comment type="cofactor">
    <cofactor evidence="14 15">
        <name>Zn(2+)</name>
        <dbReference type="ChEBI" id="CHEBI:29105"/>
    </cofactor>
    <text evidence="14 15">Binds 1 zinc ion per subunit.</text>
</comment>
<dbReference type="InterPro" id="IPR006026">
    <property type="entry name" value="Peptidase_Metallo"/>
</dbReference>
<dbReference type="SUPFAM" id="SSF55486">
    <property type="entry name" value="Metalloproteases ('zincins'), catalytic domain"/>
    <property type="match status" value="1"/>
</dbReference>
<keyword evidence="7 14" id="KW-0378">Hydrolase</keyword>
<dbReference type="Gene3D" id="3.40.390.10">
    <property type="entry name" value="Collagenase (Catalytic Domain)"/>
    <property type="match status" value="1"/>
</dbReference>
<dbReference type="InterPro" id="IPR000859">
    <property type="entry name" value="CUB_dom"/>
</dbReference>
<evidence type="ECO:0000256" key="8">
    <source>
        <dbReference type="ARBA" id="ARBA00022833"/>
    </source>
</evidence>
<keyword evidence="3" id="KW-0245">EGF-like domain</keyword>
<dbReference type="PANTHER" id="PTHR10127">
    <property type="entry name" value="DISCOIDIN, CUB, EGF, LAMININ , AND ZINC METALLOPROTEASE DOMAIN CONTAINING"/>
    <property type="match status" value="1"/>
</dbReference>
<dbReference type="SMART" id="SM00235">
    <property type="entry name" value="ZnMc"/>
    <property type="match status" value="1"/>
</dbReference>
<keyword evidence="2 12" id="KW-0964">Secreted</keyword>
<dbReference type="PROSITE" id="PS01180">
    <property type="entry name" value="CUB"/>
    <property type="match status" value="1"/>
</dbReference>
<dbReference type="PANTHER" id="PTHR10127:SF849">
    <property type="entry name" value="ZINC METALLOPROTEINASE NAS-36"/>
    <property type="match status" value="1"/>
</dbReference>
<organism evidence="18 19">
    <name type="scientific">Dracunculus medinensis</name>
    <name type="common">Guinea worm</name>
    <dbReference type="NCBI Taxonomy" id="318479"/>
    <lineage>
        <taxon>Eukaryota</taxon>
        <taxon>Metazoa</taxon>
        <taxon>Ecdysozoa</taxon>
        <taxon>Nematoda</taxon>
        <taxon>Chromadorea</taxon>
        <taxon>Rhabditida</taxon>
        <taxon>Spirurina</taxon>
        <taxon>Dracunculoidea</taxon>
        <taxon>Dracunculidae</taxon>
        <taxon>Dracunculus</taxon>
    </lineage>
</organism>
<dbReference type="InterPro" id="IPR017050">
    <property type="entry name" value="Metallopeptidase_nem"/>
</dbReference>
<keyword evidence="11" id="KW-0325">Glycoprotein</keyword>
<dbReference type="AlphaFoldDB" id="A0A0N4UIF2"/>
<evidence type="ECO:0000256" key="12">
    <source>
        <dbReference type="PIRNR" id="PIRNR036365"/>
    </source>
</evidence>
<evidence type="ECO:0000256" key="14">
    <source>
        <dbReference type="PROSITE-ProRule" id="PRU01211"/>
    </source>
</evidence>
<evidence type="ECO:0000259" key="16">
    <source>
        <dbReference type="PROSITE" id="PS01180"/>
    </source>
</evidence>
<dbReference type="GO" id="GO:0006508">
    <property type="term" value="P:proteolysis"/>
    <property type="evidence" value="ECO:0007669"/>
    <property type="project" value="UniProtKB-KW"/>
</dbReference>
<evidence type="ECO:0000256" key="3">
    <source>
        <dbReference type="ARBA" id="ARBA00022536"/>
    </source>
</evidence>
<dbReference type="SUPFAM" id="SSF82895">
    <property type="entry name" value="TSP-1 type 1 repeat"/>
    <property type="match status" value="1"/>
</dbReference>
<keyword evidence="9 14" id="KW-0482">Metalloprotease</keyword>
<evidence type="ECO:0000256" key="10">
    <source>
        <dbReference type="ARBA" id="ARBA00023157"/>
    </source>
</evidence>
<keyword evidence="10" id="KW-1015">Disulfide bond</keyword>
<sequence length="593" mass="66343">LEKHFGYDNVALDAVSTTLLQLKALVHSQTFGNRVFSRDSAADSKKDVSISVEQPKTTNKLTPYLFEGDILLSKKQADTILENVASKPSRKRNRDKLTKSDRLRRSFSSDPEAKWIEFPIRYRFHESLASGDFIEFFKGEGCYSVVGRFGGRQGLSVGEGCERIGTIEHEIGHALGVWHQQSRPDAKKYIEVLKEFILPSYISEFLERGNDEIDTLGIPYDLGSIMHYGSTAFSADQKSKTVLTRDPFYQKTIGQREALSFYDIMTINEAYCKDRCKKGETECLNGGYAHPSNCKICICPNGFSGKKCEKNEKPLATDCGGMLKATDEWQEIESPGYPDPGYESGEKCSWLIEAAVGKRIEVEFIEDFGIFCASTCVDYVELKIGNDMRATGFRICCFDKPKDKLISLQNKIMVIFRSAVGEDIGFKLQFRQTKKLPKMADMPQSKATTGFLKHIFMFLFKKSNTNLKISLLSNIQVATTTIAGENIWSEWGPWSDCSRPCGGCGIRSRVRICATAQCYGKGQEFSTCNLIACPVDPKCSKVKFLNRICVDSRVCTHLSDAINSCSQPSCCPPFYAVNGMCQSDEPVLSSFVF</sequence>
<evidence type="ECO:0000256" key="15">
    <source>
        <dbReference type="RuleBase" id="RU361183"/>
    </source>
</evidence>
<comment type="caution">
    <text evidence="13">Lacks conserved residue(s) required for the propagation of feature annotation.</text>
</comment>
<feature type="binding site" evidence="14">
    <location>
        <position position="173"/>
    </location>
    <ligand>
        <name>Zn(2+)</name>
        <dbReference type="ChEBI" id="CHEBI:29105"/>
        <note>catalytic</note>
    </ligand>
</feature>
<dbReference type="GO" id="GO:0005576">
    <property type="term" value="C:extracellular region"/>
    <property type="evidence" value="ECO:0007669"/>
    <property type="project" value="UniProtKB-SubCell"/>
</dbReference>
<evidence type="ECO:0000256" key="4">
    <source>
        <dbReference type="ARBA" id="ARBA00022670"/>
    </source>
</evidence>
<dbReference type="SMART" id="SM00042">
    <property type="entry name" value="CUB"/>
    <property type="match status" value="1"/>
</dbReference>
<evidence type="ECO:0000256" key="5">
    <source>
        <dbReference type="ARBA" id="ARBA00022723"/>
    </source>
</evidence>
<dbReference type="InterPro" id="IPR001506">
    <property type="entry name" value="Peptidase_M12A"/>
</dbReference>
<dbReference type="PROSITE" id="PS50092">
    <property type="entry name" value="TSP1"/>
    <property type="match status" value="1"/>
</dbReference>
<dbReference type="CDD" id="cd04280">
    <property type="entry name" value="ZnMc_astacin_like"/>
    <property type="match status" value="1"/>
</dbReference>
<dbReference type="PIRSF" id="PIRSF036365">
    <property type="entry name" value="Astacin_nematoda"/>
    <property type="match status" value="1"/>
</dbReference>
<dbReference type="Gene3D" id="2.20.100.10">
    <property type="entry name" value="Thrombospondin type-1 (TSP1) repeat"/>
    <property type="match status" value="1"/>
</dbReference>
<protein>
    <recommendedName>
        <fullName evidence="12">Zinc metalloproteinase</fullName>
    </recommendedName>
</protein>
<dbReference type="PROSITE" id="PS01186">
    <property type="entry name" value="EGF_2"/>
    <property type="match status" value="1"/>
</dbReference>
<evidence type="ECO:0000256" key="9">
    <source>
        <dbReference type="ARBA" id="ARBA00023049"/>
    </source>
</evidence>
<evidence type="ECO:0000256" key="13">
    <source>
        <dbReference type="PROSITE-ProRule" id="PRU00059"/>
    </source>
</evidence>
<feature type="domain" description="CUB" evidence="16">
    <location>
        <begin position="319"/>
        <end position="433"/>
    </location>
</feature>
<evidence type="ECO:0000313" key="19">
    <source>
        <dbReference type="WBParaSite" id="DME_0000738301-mRNA-1"/>
    </source>
</evidence>
<feature type="active site" evidence="14">
    <location>
        <position position="170"/>
    </location>
</feature>
<dbReference type="InterPro" id="IPR035914">
    <property type="entry name" value="Sperma_CUB_dom_sf"/>
</dbReference>
<keyword evidence="6" id="KW-0732">Signal</keyword>
<dbReference type="InterPro" id="IPR036383">
    <property type="entry name" value="TSP1_rpt_sf"/>
</dbReference>
<evidence type="ECO:0000256" key="11">
    <source>
        <dbReference type="ARBA" id="ARBA00023180"/>
    </source>
</evidence>
<evidence type="ECO:0000256" key="1">
    <source>
        <dbReference type="ARBA" id="ARBA00004613"/>
    </source>
</evidence>
<dbReference type="PROSITE" id="PS00022">
    <property type="entry name" value="EGF_1"/>
    <property type="match status" value="1"/>
</dbReference>
<dbReference type="GO" id="GO:0018996">
    <property type="term" value="P:molting cycle, collagen and cuticulin-based cuticle"/>
    <property type="evidence" value="ECO:0007669"/>
    <property type="project" value="InterPro"/>
</dbReference>
<evidence type="ECO:0000256" key="7">
    <source>
        <dbReference type="ARBA" id="ARBA00022801"/>
    </source>
</evidence>
<dbReference type="PRINTS" id="PR00480">
    <property type="entry name" value="ASTACIN"/>
</dbReference>
<evidence type="ECO:0000256" key="2">
    <source>
        <dbReference type="ARBA" id="ARBA00022525"/>
    </source>
</evidence>
<evidence type="ECO:0000259" key="17">
    <source>
        <dbReference type="PROSITE" id="PS51864"/>
    </source>
</evidence>
<dbReference type="PROSITE" id="PS51864">
    <property type="entry name" value="ASTACIN"/>
    <property type="match status" value="1"/>
</dbReference>
<dbReference type="InterPro" id="IPR000884">
    <property type="entry name" value="TSP1_rpt"/>
</dbReference>
<name>A0A0N4UIF2_DRAME</name>
<dbReference type="Proteomes" id="UP000038040">
    <property type="component" value="Unplaced"/>
</dbReference>
<proteinExistence type="predicted"/>
<dbReference type="Pfam" id="PF00431">
    <property type="entry name" value="CUB"/>
    <property type="match status" value="1"/>
</dbReference>
<feature type="binding site" evidence="14">
    <location>
        <position position="169"/>
    </location>
    <ligand>
        <name>Zn(2+)</name>
        <dbReference type="ChEBI" id="CHEBI:29105"/>
        <note>catalytic</note>
    </ligand>
</feature>